<dbReference type="AlphaFoldDB" id="A0ABD2RED4"/>
<feature type="region of interest" description="Disordered" evidence="1">
    <location>
        <begin position="1"/>
        <end position="59"/>
    </location>
</feature>
<sequence>KPQPPILTTAYNKQETNPYDPCTFPPSSSKKSKPRTSKQSKNVKRSRKSRAVPNPTPPLSRVFFFMQRQQNQRANRAEVAKIQQANHKSQPPPVNFTSSPSPFSDEEIDPYAAYTSALVEFCLKYFQNLWSKLVQQIKI</sequence>
<feature type="compositionally biased region" description="Polar residues" evidence="1">
    <location>
        <begin position="83"/>
        <end position="102"/>
    </location>
</feature>
<proteinExistence type="predicted"/>
<feature type="compositionally biased region" description="Basic residues" evidence="1">
    <location>
        <begin position="30"/>
        <end position="50"/>
    </location>
</feature>
<keyword evidence="3" id="KW-1185">Reference proteome</keyword>
<reference evidence="2 3" key="1">
    <citation type="submission" date="2024-05" db="EMBL/GenBank/DDBJ databases">
        <title>De novo assembly of an allotetraploid wild potato.</title>
        <authorList>
            <person name="Hosaka A.J."/>
        </authorList>
    </citation>
    <scope>NUCLEOTIDE SEQUENCE [LARGE SCALE GENOMIC DNA]</scope>
    <source>
        <tissue evidence="2">Young leaves</tissue>
    </source>
</reference>
<evidence type="ECO:0000313" key="2">
    <source>
        <dbReference type="EMBL" id="KAL3329256.1"/>
    </source>
</evidence>
<protein>
    <submittedName>
        <fullName evidence="2">Uncharacterized protein</fullName>
    </submittedName>
</protein>
<comment type="caution">
    <text evidence="2">The sequence shown here is derived from an EMBL/GenBank/DDBJ whole genome shotgun (WGS) entry which is preliminary data.</text>
</comment>
<dbReference type="EMBL" id="JBJKTR010000021">
    <property type="protein sequence ID" value="KAL3329256.1"/>
    <property type="molecule type" value="Genomic_DNA"/>
</dbReference>
<feature type="non-terminal residue" evidence="2">
    <location>
        <position position="1"/>
    </location>
</feature>
<evidence type="ECO:0000256" key="1">
    <source>
        <dbReference type="SAM" id="MobiDB-lite"/>
    </source>
</evidence>
<feature type="region of interest" description="Disordered" evidence="1">
    <location>
        <begin position="81"/>
        <end position="102"/>
    </location>
</feature>
<dbReference type="Proteomes" id="UP001627284">
    <property type="component" value="Unassembled WGS sequence"/>
</dbReference>
<accession>A0ABD2RED4</accession>
<evidence type="ECO:0000313" key="3">
    <source>
        <dbReference type="Proteomes" id="UP001627284"/>
    </source>
</evidence>
<name>A0ABD2RED4_9SOLN</name>
<organism evidence="2 3">
    <name type="scientific">Solanum stoloniferum</name>
    <dbReference type="NCBI Taxonomy" id="62892"/>
    <lineage>
        <taxon>Eukaryota</taxon>
        <taxon>Viridiplantae</taxon>
        <taxon>Streptophyta</taxon>
        <taxon>Embryophyta</taxon>
        <taxon>Tracheophyta</taxon>
        <taxon>Spermatophyta</taxon>
        <taxon>Magnoliopsida</taxon>
        <taxon>eudicotyledons</taxon>
        <taxon>Gunneridae</taxon>
        <taxon>Pentapetalae</taxon>
        <taxon>asterids</taxon>
        <taxon>lamiids</taxon>
        <taxon>Solanales</taxon>
        <taxon>Solanaceae</taxon>
        <taxon>Solanoideae</taxon>
        <taxon>Solaneae</taxon>
        <taxon>Solanum</taxon>
    </lineage>
</organism>
<gene>
    <name evidence="2" type="ORF">AABB24_036384</name>
</gene>